<sequence length="55" mass="6273">MAEQRWTGQLDLTVFNNGQSSKARNIFFEKALKVLRPIYLEQSPVPTFYIVNVGG</sequence>
<proteinExistence type="predicted"/>
<protein>
    <submittedName>
        <fullName evidence="1">Urease accessory protein UreD</fullName>
    </submittedName>
</protein>
<organism evidence="1">
    <name type="scientific">human gut metagenome</name>
    <dbReference type="NCBI Taxonomy" id="408170"/>
    <lineage>
        <taxon>unclassified sequences</taxon>
        <taxon>metagenomes</taxon>
        <taxon>organismal metagenomes</taxon>
    </lineage>
</organism>
<evidence type="ECO:0000313" key="1">
    <source>
        <dbReference type="EMBL" id="ETJ35330.1"/>
    </source>
</evidence>
<dbReference type="EMBL" id="AZMM01010274">
    <property type="protein sequence ID" value="ETJ35330.1"/>
    <property type="molecule type" value="Genomic_DNA"/>
</dbReference>
<comment type="caution">
    <text evidence="1">The sequence shown here is derived from an EMBL/GenBank/DDBJ whole genome shotgun (WGS) entry which is preliminary data.</text>
</comment>
<accession>W1Y100</accession>
<feature type="non-terminal residue" evidence="1">
    <location>
        <position position="55"/>
    </location>
</feature>
<name>W1Y100_9ZZZZ</name>
<dbReference type="AlphaFoldDB" id="W1Y100"/>
<gene>
    <name evidence="1" type="ORF">Q604_UNBC10274G0001</name>
</gene>
<reference evidence="1" key="1">
    <citation type="submission" date="2013-12" db="EMBL/GenBank/DDBJ databases">
        <title>A Varibaculum cambriense genome reconstructed from a premature infant gut community with otherwise low bacterial novelty that shifts toward anaerobic metabolism during the third week of life.</title>
        <authorList>
            <person name="Brown C.T."/>
            <person name="Sharon I."/>
            <person name="Thomas B.C."/>
            <person name="Castelle C.J."/>
            <person name="Morowitz M.J."/>
            <person name="Banfield J.F."/>
        </authorList>
    </citation>
    <scope>NUCLEOTIDE SEQUENCE</scope>
</reference>